<evidence type="ECO:0000313" key="3">
    <source>
        <dbReference type="EMBL" id="PZV87197.1"/>
    </source>
</evidence>
<name>A0A326S0R6_9BACT</name>
<evidence type="ECO:0000256" key="1">
    <source>
        <dbReference type="SAM" id="SignalP"/>
    </source>
</evidence>
<comment type="caution">
    <text evidence="3">The sequence shown here is derived from an EMBL/GenBank/DDBJ whole genome shotgun (WGS) entry which is preliminary data.</text>
</comment>
<dbReference type="AlphaFoldDB" id="A0A326S0R6"/>
<feature type="signal peptide" evidence="1">
    <location>
        <begin position="1"/>
        <end position="19"/>
    </location>
</feature>
<feature type="domain" description="YHS" evidence="2">
    <location>
        <begin position="47"/>
        <end position="87"/>
    </location>
</feature>
<keyword evidence="4" id="KW-1185">Reference proteome</keyword>
<gene>
    <name evidence="3" type="ORF">CLV31_10169</name>
</gene>
<dbReference type="NCBIfam" id="NF041384">
    <property type="entry name" value="YHS_seleno_dom"/>
    <property type="match status" value="1"/>
</dbReference>
<feature type="chain" id="PRO_5016422912" evidence="1">
    <location>
        <begin position="20"/>
        <end position="148"/>
    </location>
</feature>
<dbReference type="Pfam" id="PF04945">
    <property type="entry name" value="YHS"/>
    <property type="match status" value="1"/>
</dbReference>
<organism evidence="3 4">
    <name type="scientific">Algoriphagus aquaeductus</name>
    <dbReference type="NCBI Taxonomy" id="475299"/>
    <lineage>
        <taxon>Bacteria</taxon>
        <taxon>Pseudomonadati</taxon>
        <taxon>Bacteroidota</taxon>
        <taxon>Cytophagia</taxon>
        <taxon>Cytophagales</taxon>
        <taxon>Cyclobacteriaceae</taxon>
        <taxon>Algoriphagus</taxon>
    </lineage>
</organism>
<proteinExistence type="predicted"/>
<accession>A0A326S0R6</accession>
<dbReference type="EMBL" id="QKTX01000001">
    <property type="protein sequence ID" value="PZV87197.1"/>
    <property type="molecule type" value="Genomic_DNA"/>
</dbReference>
<protein>
    <submittedName>
        <fullName evidence="3">YHS domain-containing protein</fullName>
    </submittedName>
</protein>
<keyword evidence="1" id="KW-0732">Signal</keyword>
<reference evidence="3 4" key="1">
    <citation type="submission" date="2018-06" db="EMBL/GenBank/DDBJ databases">
        <title>Genomic Encyclopedia of Archaeal and Bacterial Type Strains, Phase II (KMG-II): from individual species to whole genera.</title>
        <authorList>
            <person name="Goeker M."/>
        </authorList>
    </citation>
    <scope>NUCLEOTIDE SEQUENCE [LARGE SCALE GENOMIC DNA]</scope>
    <source>
        <strain evidence="3 4">T4</strain>
    </source>
</reference>
<evidence type="ECO:0000259" key="2">
    <source>
        <dbReference type="Pfam" id="PF04945"/>
    </source>
</evidence>
<dbReference type="InterPro" id="IPR007029">
    <property type="entry name" value="YHS_dom"/>
</dbReference>
<dbReference type="OrthoDB" id="344729at2"/>
<evidence type="ECO:0000313" key="4">
    <source>
        <dbReference type="Proteomes" id="UP000248917"/>
    </source>
</evidence>
<dbReference type="RefSeq" id="WP_111390889.1">
    <property type="nucleotide sequence ID" value="NZ_QKTX01000001.1"/>
</dbReference>
<sequence>MKSLHLSFLILLLAGVLHGAYAQKSEINSQNGKAISGYDPVGYFKLGKPVLGNAEFKASYGGVEWYFSSKENMDLFLKSPNDYLPQYGGYCAFGVAGGYKAKISPEAWSIVNGKLYLNYNKSVQADWLKERDTMIQKADKNWTEVKKK</sequence>
<dbReference type="Proteomes" id="UP000248917">
    <property type="component" value="Unassembled WGS sequence"/>
</dbReference>